<dbReference type="InterPro" id="IPR016032">
    <property type="entry name" value="Sig_transdc_resp-reg_C-effctor"/>
</dbReference>
<evidence type="ECO:0000313" key="5">
    <source>
        <dbReference type="EMBL" id="KKB54229.1"/>
    </source>
</evidence>
<accession>A0A0F5J8X3</accession>
<comment type="caution">
    <text evidence="5">The sequence shown here is derived from an EMBL/GenBank/DDBJ whole genome shotgun (WGS) entry which is preliminary data.</text>
</comment>
<dbReference type="PANTHER" id="PTHR44688">
    <property type="entry name" value="DNA-BINDING TRANSCRIPTIONAL ACTIVATOR DEVR_DOSR"/>
    <property type="match status" value="1"/>
</dbReference>
<dbReference type="EMBL" id="AQHW01000017">
    <property type="protein sequence ID" value="KKB54229.1"/>
    <property type="molecule type" value="Genomic_DNA"/>
</dbReference>
<sequence>MKNQSIDKIEKAVENILPISGAFIDELDYSVIEQKKADWLKLSELAHSIVLVFDCYTKKFVFASDNIPQSYGIDSKRLFINGNEPVLEIMHPGDIHYGLLVRKKIYSLLSSLSAEEKMKHKMVHEMRVRNVRGEYIRIIEQEQAIELDKSGNIWLMLSVIDVDASHESETTKSHLYNFETGEQIFIDLSDTLEEPLTNRELSVLQLMKQGLLSKEIANSLNISINTINTHRQNILLKLKANNSIEAVNIAQRLGLLNNSTQKHIFSETD</sequence>
<keyword evidence="2" id="KW-0238">DNA-binding</keyword>
<dbReference type="GO" id="GO:0003677">
    <property type="term" value="F:DNA binding"/>
    <property type="evidence" value="ECO:0007669"/>
    <property type="project" value="UniProtKB-KW"/>
</dbReference>
<reference evidence="5 6" key="1">
    <citation type="submission" date="2013-04" db="EMBL/GenBank/DDBJ databases">
        <title>The Genome Sequence of Parabacteroides gordonii DSM 23371.</title>
        <authorList>
            <consortium name="The Broad Institute Genomics Platform"/>
            <person name="Earl A."/>
            <person name="Ward D."/>
            <person name="Feldgarden M."/>
            <person name="Gevers D."/>
            <person name="Martens E."/>
            <person name="Sakamoto M."/>
            <person name="Benno Y."/>
            <person name="Suzuki N."/>
            <person name="Matsunaga N."/>
            <person name="Koshihara K."/>
            <person name="Seki M."/>
            <person name="Komiya H."/>
            <person name="Walker B."/>
            <person name="Young S."/>
            <person name="Zeng Q."/>
            <person name="Gargeya S."/>
            <person name="Fitzgerald M."/>
            <person name="Haas B."/>
            <person name="Abouelleil A."/>
            <person name="Allen A.W."/>
            <person name="Alvarado L."/>
            <person name="Arachchi H.M."/>
            <person name="Berlin A.M."/>
            <person name="Chapman S.B."/>
            <person name="Gainer-Dewar J."/>
            <person name="Goldberg J."/>
            <person name="Griggs A."/>
            <person name="Gujja S."/>
            <person name="Hansen M."/>
            <person name="Howarth C."/>
            <person name="Imamovic A."/>
            <person name="Ireland A."/>
            <person name="Larimer J."/>
            <person name="McCowan C."/>
            <person name="Murphy C."/>
            <person name="Pearson M."/>
            <person name="Poon T.W."/>
            <person name="Priest M."/>
            <person name="Roberts A."/>
            <person name="Saif S."/>
            <person name="Shea T."/>
            <person name="Sisk P."/>
            <person name="Sykes S."/>
            <person name="Wortman J."/>
            <person name="Nusbaum C."/>
            <person name="Birren B."/>
        </authorList>
    </citation>
    <scope>NUCLEOTIDE SEQUENCE [LARGE SCALE GENOMIC DNA]</scope>
    <source>
        <strain evidence="5 6">MS-1</strain>
    </source>
</reference>
<dbReference type="GO" id="GO:0006355">
    <property type="term" value="P:regulation of DNA-templated transcription"/>
    <property type="evidence" value="ECO:0007669"/>
    <property type="project" value="InterPro"/>
</dbReference>
<dbReference type="SMART" id="SM00421">
    <property type="entry name" value="HTH_LUXR"/>
    <property type="match status" value="1"/>
</dbReference>
<dbReference type="Pfam" id="PF00196">
    <property type="entry name" value="GerE"/>
    <property type="match status" value="1"/>
</dbReference>
<dbReference type="PANTHER" id="PTHR44688:SF16">
    <property type="entry name" value="DNA-BINDING TRANSCRIPTIONAL ACTIVATOR DEVR_DOSR"/>
    <property type="match status" value="1"/>
</dbReference>
<dbReference type="PRINTS" id="PR00038">
    <property type="entry name" value="HTHLUXR"/>
</dbReference>
<dbReference type="Proteomes" id="UP000033035">
    <property type="component" value="Unassembled WGS sequence"/>
</dbReference>
<evidence type="ECO:0000256" key="1">
    <source>
        <dbReference type="ARBA" id="ARBA00023015"/>
    </source>
</evidence>
<protein>
    <recommendedName>
        <fullName evidence="4">HTH luxR-type domain-containing protein</fullName>
    </recommendedName>
</protein>
<dbReference type="InterPro" id="IPR036388">
    <property type="entry name" value="WH-like_DNA-bd_sf"/>
</dbReference>
<dbReference type="PATRIC" id="fig|1203610.3.peg.3886"/>
<dbReference type="InterPro" id="IPR000792">
    <property type="entry name" value="Tscrpt_reg_LuxR_C"/>
</dbReference>
<dbReference type="STRING" id="1203610.HMPREF1536_03811"/>
<dbReference type="PROSITE" id="PS50043">
    <property type="entry name" value="HTH_LUXR_2"/>
    <property type="match status" value="1"/>
</dbReference>
<evidence type="ECO:0000313" key="6">
    <source>
        <dbReference type="Proteomes" id="UP000033035"/>
    </source>
</evidence>
<dbReference type="Gene3D" id="1.10.10.10">
    <property type="entry name" value="Winged helix-like DNA-binding domain superfamily/Winged helix DNA-binding domain"/>
    <property type="match status" value="1"/>
</dbReference>
<dbReference type="PROSITE" id="PS00622">
    <property type="entry name" value="HTH_LUXR_1"/>
    <property type="match status" value="1"/>
</dbReference>
<dbReference type="CDD" id="cd06170">
    <property type="entry name" value="LuxR_C_like"/>
    <property type="match status" value="1"/>
</dbReference>
<dbReference type="SUPFAM" id="SSF46894">
    <property type="entry name" value="C-terminal effector domain of the bipartite response regulators"/>
    <property type="match status" value="1"/>
</dbReference>
<dbReference type="AlphaFoldDB" id="A0A0F5J8X3"/>
<evidence type="ECO:0000256" key="3">
    <source>
        <dbReference type="ARBA" id="ARBA00023163"/>
    </source>
</evidence>
<dbReference type="Gene3D" id="3.30.450.20">
    <property type="entry name" value="PAS domain"/>
    <property type="match status" value="1"/>
</dbReference>
<gene>
    <name evidence="5" type="ORF">HMPREF1536_03811</name>
</gene>
<keyword evidence="1" id="KW-0805">Transcription regulation</keyword>
<proteinExistence type="predicted"/>
<evidence type="ECO:0000259" key="4">
    <source>
        <dbReference type="PROSITE" id="PS50043"/>
    </source>
</evidence>
<organism evidence="5 6">
    <name type="scientific">Parabacteroides gordonii MS-1 = DSM 23371</name>
    <dbReference type="NCBI Taxonomy" id="1203610"/>
    <lineage>
        <taxon>Bacteria</taxon>
        <taxon>Pseudomonadati</taxon>
        <taxon>Bacteroidota</taxon>
        <taxon>Bacteroidia</taxon>
        <taxon>Bacteroidales</taxon>
        <taxon>Tannerellaceae</taxon>
        <taxon>Parabacteroides</taxon>
    </lineage>
</organism>
<name>A0A0F5J8X3_9BACT</name>
<feature type="domain" description="HTH luxR-type" evidence="4">
    <location>
        <begin position="189"/>
        <end position="254"/>
    </location>
</feature>
<dbReference type="HOGENOM" id="CLU_090315_1_0_10"/>
<dbReference type="RefSeq" id="WP_028728342.1">
    <property type="nucleotide sequence ID" value="NZ_AUAE01000029.1"/>
</dbReference>
<evidence type="ECO:0000256" key="2">
    <source>
        <dbReference type="ARBA" id="ARBA00023125"/>
    </source>
</evidence>
<keyword evidence="6" id="KW-1185">Reference proteome</keyword>
<keyword evidence="3" id="KW-0804">Transcription</keyword>